<evidence type="ECO:0008006" key="4">
    <source>
        <dbReference type="Google" id="ProtNLM"/>
    </source>
</evidence>
<organism evidence="3">
    <name type="scientific">marine metagenome</name>
    <dbReference type="NCBI Taxonomy" id="408172"/>
    <lineage>
        <taxon>unclassified sequences</taxon>
        <taxon>metagenomes</taxon>
        <taxon>ecological metagenomes</taxon>
    </lineage>
</organism>
<proteinExistence type="inferred from homology"/>
<accession>A0A381VNQ3</accession>
<dbReference type="InterPro" id="IPR043143">
    <property type="entry name" value="Mal/L-sulf/L-lact_DH-like_NADP"/>
</dbReference>
<dbReference type="InterPro" id="IPR043144">
    <property type="entry name" value="Mal/L-sulf/L-lact_DH-like_ah"/>
</dbReference>
<reference evidence="3" key="1">
    <citation type="submission" date="2018-05" db="EMBL/GenBank/DDBJ databases">
        <authorList>
            <person name="Lanie J.A."/>
            <person name="Ng W.-L."/>
            <person name="Kazmierczak K.M."/>
            <person name="Andrzejewski T.M."/>
            <person name="Davidsen T.M."/>
            <person name="Wayne K.J."/>
            <person name="Tettelin H."/>
            <person name="Glass J.I."/>
            <person name="Rusch D."/>
            <person name="Podicherti R."/>
            <person name="Tsui H.-C.T."/>
            <person name="Winkler M.E."/>
        </authorList>
    </citation>
    <scope>NUCLEOTIDE SEQUENCE</scope>
</reference>
<dbReference type="InterPro" id="IPR036111">
    <property type="entry name" value="Mal/L-sulfo/L-lacto_DH-like_sf"/>
</dbReference>
<gene>
    <name evidence="3" type="ORF">METZ01_LOCUS94131</name>
</gene>
<dbReference type="PANTHER" id="PTHR11091:SF0">
    <property type="entry name" value="MALATE DEHYDROGENASE"/>
    <property type="match status" value="1"/>
</dbReference>
<evidence type="ECO:0000313" key="3">
    <source>
        <dbReference type="EMBL" id="SVA41277.1"/>
    </source>
</evidence>
<dbReference type="Gene3D" id="1.10.1530.10">
    <property type="match status" value="1"/>
</dbReference>
<dbReference type="SUPFAM" id="SSF89733">
    <property type="entry name" value="L-sulfolactate dehydrogenase-like"/>
    <property type="match status" value="1"/>
</dbReference>
<evidence type="ECO:0000256" key="1">
    <source>
        <dbReference type="ARBA" id="ARBA00006056"/>
    </source>
</evidence>
<keyword evidence="2" id="KW-0560">Oxidoreductase</keyword>
<dbReference type="PANTHER" id="PTHR11091">
    <property type="entry name" value="OXIDOREDUCTASE-RELATED"/>
    <property type="match status" value="1"/>
</dbReference>
<dbReference type="AlphaFoldDB" id="A0A381VNQ3"/>
<dbReference type="InterPro" id="IPR003767">
    <property type="entry name" value="Malate/L-lactate_DH-like"/>
</dbReference>
<dbReference type="Pfam" id="PF02615">
    <property type="entry name" value="Ldh_2"/>
    <property type="match status" value="1"/>
</dbReference>
<protein>
    <recommendedName>
        <fullName evidence="4">Malate/L-lactate dehydrogenase subfamily protein</fullName>
    </recommendedName>
</protein>
<dbReference type="EMBL" id="UINC01009199">
    <property type="protein sequence ID" value="SVA41277.1"/>
    <property type="molecule type" value="Genomic_DNA"/>
</dbReference>
<dbReference type="Gene3D" id="3.30.1370.60">
    <property type="entry name" value="Hypothetical oxidoreductase yiak, domain 2"/>
    <property type="match status" value="1"/>
</dbReference>
<name>A0A381VNQ3_9ZZZZ</name>
<comment type="similarity">
    <text evidence="1">Belongs to the LDH2/MDH2 oxidoreductase family.</text>
</comment>
<dbReference type="GO" id="GO:0016491">
    <property type="term" value="F:oxidoreductase activity"/>
    <property type="evidence" value="ECO:0007669"/>
    <property type="project" value="UniProtKB-KW"/>
</dbReference>
<sequence>MVDVLSIEGLNDVSIKHLTDSMISTSLRGTDSHGINLFPHYINGIRAGRISKNPVFNILNGSNTTAILDADHAVGHHSGYVAMEYAVGLAKESGMGSVAIKNSTHCGAVAYFGLLAAEQDCIGFAFTNADDLVKASNGKDSFFGTNPICFTAPLLDEAPLCHDMATSLVSWNKIRNYCMTDQSLPDHWAFDKNGQNVTNPHDARSLAPIGDYKGFGLGLMVDVLTSLLSNSPISKDIKPMFTSEISEKRYIGHYVMVIDISKYIGVLSFKESLQSMVDRIRAQEPVGNSPVMAPGDPEKILTVERTQHGIPIDKFKYKEYLEISNLFSNCLIND</sequence>
<evidence type="ECO:0000256" key="2">
    <source>
        <dbReference type="ARBA" id="ARBA00023002"/>
    </source>
</evidence>